<dbReference type="FunFam" id="2.60.40.790:FF:000049">
    <property type="entry name" value="Increased DNA methylation 3"/>
    <property type="match status" value="1"/>
</dbReference>
<keyword evidence="2" id="KW-0472">Membrane</keyword>
<evidence type="ECO:0000259" key="3">
    <source>
        <dbReference type="PROSITE" id="PS01031"/>
    </source>
</evidence>
<evidence type="ECO:0000256" key="2">
    <source>
        <dbReference type="SAM" id="Phobius"/>
    </source>
</evidence>
<dbReference type="eggNOG" id="ENOG502QT4Y">
    <property type="taxonomic scope" value="Eukaryota"/>
</dbReference>
<protein>
    <recommendedName>
        <fullName evidence="3">SHSP domain-containing protein</fullName>
    </recommendedName>
</protein>
<dbReference type="GO" id="GO:0005634">
    <property type="term" value="C:nucleus"/>
    <property type="evidence" value="ECO:0007669"/>
    <property type="project" value="TreeGrafter"/>
</dbReference>
<keyword evidence="2" id="KW-0812">Transmembrane</keyword>
<dbReference type="PANTHER" id="PTHR34661:SF3">
    <property type="entry name" value="INCREASED DNA METHYLATION 2"/>
    <property type="match status" value="1"/>
</dbReference>
<proteinExistence type="inferred from homology"/>
<dbReference type="EMBL" id="CM002294">
    <property type="protein sequence ID" value="ESW16741.1"/>
    <property type="molecule type" value="Genomic_DNA"/>
</dbReference>
<dbReference type="Gramene" id="ESW16741">
    <property type="protein sequence ID" value="ESW16741"/>
    <property type="gene ID" value="PHAVU_007G181300g"/>
</dbReference>
<comment type="similarity">
    <text evidence="1">Belongs to the small heat shock protein (HSP20) family.</text>
</comment>
<evidence type="ECO:0000313" key="4">
    <source>
        <dbReference type="EMBL" id="ESW16741.1"/>
    </source>
</evidence>
<dbReference type="PROSITE" id="PS01031">
    <property type="entry name" value="SHSP"/>
    <property type="match status" value="1"/>
</dbReference>
<dbReference type="InterPro" id="IPR039321">
    <property type="entry name" value="IDM2/3-like"/>
</dbReference>
<reference evidence="5" key="1">
    <citation type="journal article" date="2014" name="Nat. Genet.">
        <title>A reference genome for common bean and genome-wide analysis of dual domestications.</title>
        <authorList>
            <person name="Schmutz J."/>
            <person name="McClean P.E."/>
            <person name="Mamidi S."/>
            <person name="Wu G.A."/>
            <person name="Cannon S.B."/>
            <person name="Grimwood J."/>
            <person name="Jenkins J."/>
            <person name="Shu S."/>
            <person name="Song Q."/>
            <person name="Chavarro C."/>
            <person name="Torres-Torres M."/>
            <person name="Geffroy V."/>
            <person name="Moghaddam S.M."/>
            <person name="Gao D."/>
            <person name="Abernathy B."/>
            <person name="Barry K."/>
            <person name="Blair M."/>
            <person name="Brick M.A."/>
            <person name="Chovatia M."/>
            <person name="Gepts P."/>
            <person name="Goodstein D.M."/>
            <person name="Gonzales M."/>
            <person name="Hellsten U."/>
            <person name="Hyten D.L."/>
            <person name="Jia G."/>
            <person name="Kelly J.D."/>
            <person name="Kudrna D."/>
            <person name="Lee R."/>
            <person name="Richard M.M."/>
            <person name="Miklas P.N."/>
            <person name="Osorno J.M."/>
            <person name="Rodrigues J."/>
            <person name="Thareau V."/>
            <person name="Urrea C.A."/>
            <person name="Wang M."/>
            <person name="Yu Y."/>
            <person name="Zhang M."/>
            <person name="Wing R.A."/>
            <person name="Cregan P.B."/>
            <person name="Rokhsar D.S."/>
            <person name="Jackson S.A."/>
        </authorList>
    </citation>
    <scope>NUCLEOTIDE SEQUENCE [LARGE SCALE GENOMIC DNA]</scope>
    <source>
        <strain evidence="5">cv. G19833</strain>
    </source>
</reference>
<dbReference type="CDD" id="cd06464">
    <property type="entry name" value="ACD_sHsps-like"/>
    <property type="match status" value="1"/>
</dbReference>
<name>V7BJI5_PHAVU</name>
<accession>V7BJI5</accession>
<keyword evidence="2" id="KW-1133">Transmembrane helix</keyword>
<feature type="transmembrane region" description="Helical" evidence="2">
    <location>
        <begin position="20"/>
        <end position="36"/>
    </location>
</feature>
<gene>
    <name evidence="4" type="ORF">PHAVU_007G181300g</name>
</gene>
<dbReference type="AlphaFoldDB" id="V7BJI5"/>
<evidence type="ECO:0000256" key="1">
    <source>
        <dbReference type="PROSITE-ProRule" id="PRU00285"/>
    </source>
</evidence>
<feature type="domain" description="SHSP" evidence="3">
    <location>
        <begin position="310"/>
        <end position="423"/>
    </location>
</feature>
<keyword evidence="5" id="KW-1185">Reference proteome</keyword>
<dbReference type="PhylomeDB" id="V7BJI5"/>
<dbReference type="InterPro" id="IPR002068">
    <property type="entry name" value="A-crystallin/Hsp20_dom"/>
</dbReference>
<dbReference type="OrthoDB" id="1927234at2759"/>
<dbReference type="OMA" id="YSYMAPL"/>
<dbReference type="Gene3D" id="2.60.40.790">
    <property type="match status" value="1"/>
</dbReference>
<organism evidence="4 5">
    <name type="scientific">Phaseolus vulgaris</name>
    <name type="common">Kidney bean</name>
    <name type="synonym">French bean</name>
    <dbReference type="NCBI Taxonomy" id="3885"/>
    <lineage>
        <taxon>Eukaryota</taxon>
        <taxon>Viridiplantae</taxon>
        <taxon>Streptophyta</taxon>
        <taxon>Embryophyta</taxon>
        <taxon>Tracheophyta</taxon>
        <taxon>Spermatophyta</taxon>
        <taxon>Magnoliopsida</taxon>
        <taxon>eudicotyledons</taxon>
        <taxon>Gunneridae</taxon>
        <taxon>Pentapetalae</taxon>
        <taxon>rosids</taxon>
        <taxon>fabids</taxon>
        <taxon>Fabales</taxon>
        <taxon>Fabaceae</taxon>
        <taxon>Papilionoideae</taxon>
        <taxon>50 kb inversion clade</taxon>
        <taxon>NPAAA clade</taxon>
        <taxon>indigoferoid/millettioid clade</taxon>
        <taxon>Phaseoleae</taxon>
        <taxon>Phaseolus</taxon>
    </lineage>
</organism>
<evidence type="ECO:0000313" key="5">
    <source>
        <dbReference type="Proteomes" id="UP000000226"/>
    </source>
</evidence>
<dbReference type="SUPFAM" id="SSF49764">
    <property type="entry name" value="HSP20-like chaperones"/>
    <property type="match status" value="1"/>
</dbReference>
<dbReference type="PANTHER" id="PTHR34661">
    <property type="entry name" value="INCREASED DNA METHYLATION 3"/>
    <property type="match status" value="1"/>
</dbReference>
<dbReference type="STRING" id="3885.V7BJI5"/>
<dbReference type="Proteomes" id="UP000000226">
    <property type="component" value="Chromosome 7"/>
</dbReference>
<dbReference type="InterPro" id="IPR008978">
    <property type="entry name" value="HSP20-like_chaperone"/>
</dbReference>
<sequence>MIILSSNCIDSSSSLSFSPLYAVLCIVSAALFLTVTNQQGSCVMVSEADLKNVTPNDDQCFLMYFIVGTYFGPDIKTESATKKSILQRVAEGFPPYTLNQLTNSFIKVVELERVYYYILRKSDKSMILKLTFLRRFFQGQGGNSNYPHFLDLFPPHLHPQSRFKNRYKIIHNIVFIDNPDSSYIKPEDVERFKRLSGVEELHVDIEAAGLQLGASSYDNCVLSNSNMPMRNFENESCGGFYKFRDNVHGVGRVSDATSHRYHVGGIEDEESDEEEKVGPAMLVLPSRPSREELYDIVAATKNGFALTGTVAKTQFGPSIGLVDIGESEDSYLFRVSLPGVKRDEKEFFCDVELDGKILISGVTITGERVVYRYSKAFEMQTQNLCPPGKFGMSFQLPGPVDPHQFSGNFGTDGVLEGIVMKAK</sequence>